<dbReference type="RefSeq" id="WP_012868856.1">
    <property type="nucleotide sequence ID" value="NC_013522.1"/>
</dbReference>
<name>D1B7T7_THEAS</name>
<proteinExistence type="predicted"/>
<dbReference type="EMBL" id="CP001818">
    <property type="protein sequence ID" value="ACZ18340.1"/>
    <property type="molecule type" value="Genomic_DNA"/>
</dbReference>
<feature type="domain" description="Solute-binding protein family 3/N-terminal" evidence="3">
    <location>
        <begin position="45"/>
        <end position="247"/>
    </location>
</feature>
<evidence type="ECO:0000313" key="4">
    <source>
        <dbReference type="EMBL" id="ACZ18340.1"/>
    </source>
</evidence>
<evidence type="ECO:0000256" key="1">
    <source>
        <dbReference type="ARBA" id="ARBA00022729"/>
    </source>
</evidence>
<feature type="signal peptide" evidence="2">
    <location>
        <begin position="1"/>
        <end position="24"/>
    </location>
</feature>
<gene>
    <name evidence="4" type="ordered locus">Taci_0100</name>
</gene>
<keyword evidence="5" id="KW-1185">Reference proteome</keyword>
<dbReference type="OrthoDB" id="4171at2"/>
<keyword evidence="1 2" id="KW-0732">Signal</keyword>
<dbReference type="PANTHER" id="PTHR35936:SF25">
    <property type="entry name" value="ABC TRANSPORTER SUBSTRATE-BINDING PROTEIN"/>
    <property type="match status" value="1"/>
</dbReference>
<dbReference type="eggNOG" id="COG0834">
    <property type="taxonomic scope" value="Bacteria"/>
</dbReference>
<dbReference type="HOGENOM" id="CLU_064076_3_1_0"/>
<accession>D1B7T7</accession>
<reference evidence="4 5" key="1">
    <citation type="journal article" date="2009" name="Stand. Genomic Sci.">
        <title>Complete genome sequence of Thermanaerovibrio acidaminovorans type strain (Su883).</title>
        <authorList>
            <person name="Chovatia M."/>
            <person name="Sikorski J."/>
            <person name="Schroder M."/>
            <person name="Lapidus A."/>
            <person name="Nolan M."/>
            <person name="Tice H."/>
            <person name="Glavina Del Rio T."/>
            <person name="Copeland A."/>
            <person name="Cheng J.F."/>
            <person name="Lucas S."/>
            <person name="Chen F."/>
            <person name="Bruce D."/>
            <person name="Goodwin L."/>
            <person name="Pitluck S."/>
            <person name="Ivanova N."/>
            <person name="Mavromatis K."/>
            <person name="Ovchinnikova G."/>
            <person name="Pati A."/>
            <person name="Chen A."/>
            <person name="Palaniappan K."/>
            <person name="Land M."/>
            <person name="Hauser L."/>
            <person name="Chang Y.J."/>
            <person name="Jeffries C.D."/>
            <person name="Chain P."/>
            <person name="Saunders E."/>
            <person name="Detter J.C."/>
            <person name="Brettin T."/>
            <person name="Rohde M."/>
            <person name="Goker M."/>
            <person name="Spring S."/>
            <person name="Bristow J."/>
            <person name="Markowitz V."/>
            <person name="Hugenholtz P."/>
            <person name="Kyrpides N.C."/>
            <person name="Klenk H.P."/>
            <person name="Eisen J.A."/>
        </authorList>
    </citation>
    <scope>NUCLEOTIDE SEQUENCE [LARGE SCALE GENOMIC DNA]</scope>
    <source>
        <strain evidence="5">ATCC 49978 / DSM 6589 / Su883</strain>
    </source>
</reference>
<dbReference type="InterPro" id="IPR001638">
    <property type="entry name" value="Solute-binding_3/MltF_N"/>
</dbReference>
<dbReference type="SMART" id="SM00062">
    <property type="entry name" value="PBPb"/>
    <property type="match status" value="1"/>
</dbReference>
<protein>
    <submittedName>
        <fullName evidence="4">Extracellular solute-binding protein family 3</fullName>
    </submittedName>
</protein>
<dbReference type="Gene3D" id="3.40.190.10">
    <property type="entry name" value="Periplasmic binding protein-like II"/>
    <property type="match status" value="2"/>
</dbReference>
<dbReference type="STRING" id="525903.Taci_0100"/>
<evidence type="ECO:0000313" key="5">
    <source>
        <dbReference type="Proteomes" id="UP000002030"/>
    </source>
</evidence>
<feature type="chain" id="PRO_5003021336" evidence="2">
    <location>
        <begin position="25"/>
        <end position="251"/>
    </location>
</feature>
<dbReference type="SUPFAM" id="SSF53850">
    <property type="entry name" value="Periplasmic binding protein-like II"/>
    <property type="match status" value="1"/>
</dbReference>
<dbReference type="KEGG" id="tai:Taci_0100"/>
<dbReference type="EnsemblBacteria" id="ACZ18340">
    <property type="protein sequence ID" value="ACZ18340"/>
    <property type="gene ID" value="Taci_0100"/>
</dbReference>
<evidence type="ECO:0000259" key="3">
    <source>
        <dbReference type="SMART" id="SM00062"/>
    </source>
</evidence>
<dbReference type="Proteomes" id="UP000002030">
    <property type="component" value="Chromosome"/>
</dbReference>
<dbReference type="AlphaFoldDB" id="D1B7T7"/>
<evidence type="ECO:0000256" key="2">
    <source>
        <dbReference type="SAM" id="SignalP"/>
    </source>
</evidence>
<dbReference type="Pfam" id="PF00497">
    <property type="entry name" value="SBP_bac_3"/>
    <property type="match status" value="1"/>
</dbReference>
<sequence>MVKVRYALLIMAVMWLTSGGSAFAGRVLTVAGDPWGPYLDPGHHRLGLSAELVREALGTQGYRVEFKIIDWLKAQEMASRGEVILMNAWYTPDRASAFFVSDPYLRSRVVFLARRGSGFKYRGIESLKGLRVGRMRGYAYDPEFIKVYIPYDGVSFIDLARKVASRRIDLVPEDQLVALWELKKKEPLLLDKLQVVEGPLKETTVHLMASRVMPDGEETIRAFNRGLKELKRSGQYRAILAAYGASSVEVR</sequence>
<dbReference type="PANTHER" id="PTHR35936">
    <property type="entry name" value="MEMBRANE-BOUND LYTIC MUREIN TRANSGLYCOSYLASE F"/>
    <property type="match status" value="1"/>
</dbReference>
<organism evidence="4 5">
    <name type="scientific">Thermanaerovibrio acidaminovorans (strain ATCC 49978 / DSM 6589 / Su883)</name>
    <name type="common">Selenomonas acidaminovorans</name>
    <dbReference type="NCBI Taxonomy" id="525903"/>
    <lineage>
        <taxon>Bacteria</taxon>
        <taxon>Thermotogati</taxon>
        <taxon>Synergistota</taxon>
        <taxon>Synergistia</taxon>
        <taxon>Synergistales</taxon>
        <taxon>Synergistaceae</taxon>
        <taxon>Thermanaerovibrio</taxon>
    </lineage>
</organism>